<reference evidence="3" key="1">
    <citation type="submission" date="2021-06" db="EMBL/GenBank/DDBJ databases">
        <authorList>
            <person name="Kallberg Y."/>
            <person name="Tangrot J."/>
            <person name="Rosling A."/>
        </authorList>
    </citation>
    <scope>NUCLEOTIDE SEQUENCE</scope>
    <source>
        <strain evidence="3">IN212</strain>
    </source>
</reference>
<feature type="compositionally biased region" description="Polar residues" evidence="1">
    <location>
        <begin position="39"/>
        <end position="48"/>
    </location>
</feature>
<dbReference type="Proteomes" id="UP000789396">
    <property type="component" value="Unassembled WGS sequence"/>
</dbReference>
<feature type="compositionally biased region" description="Low complexity" evidence="1">
    <location>
        <begin position="1"/>
        <end position="38"/>
    </location>
</feature>
<evidence type="ECO:0000256" key="2">
    <source>
        <dbReference type="SAM" id="Phobius"/>
    </source>
</evidence>
<dbReference type="OrthoDB" id="2440798at2759"/>
<keyword evidence="2" id="KW-1133">Transmembrane helix</keyword>
<feature type="non-terminal residue" evidence="3">
    <location>
        <position position="153"/>
    </location>
</feature>
<protein>
    <submittedName>
        <fullName evidence="3">5094_t:CDS:1</fullName>
    </submittedName>
</protein>
<comment type="caution">
    <text evidence="3">The sequence shown here is derived from an EMBL/GenBank/DDBJ whole genome shotgun (WGS) entry which is preliminary data.</text>
</comment>
<feature type="compositionally biased region" description="Polar residues" evidence="1">
    <location>
        <begin position="57"/>
        <end position="75"/>
    </location>
</feature>
<proteinExistence type="predicted"/>
<gene>
    <name evidence="3" type="ORF">RFULGI_LOCUS15241</name>
</gene>
<organism evidence="3 4">
    <name type="scientific">Racocetra fulgida</name>
    <dbReference type="NCBI Taxonomy" id="60492"/>
    <lineage>
        <taxon>Eukaryota</taxon>
        <taxon>Fungi</taxon>
        <taxon>Fungi incertae sedis</taxon>
        <taxon>Mucoromycota</taxon>
        <taxon>Glomeromycotina</taxon>
        <taxon>Glomeromycetes</taxon>
        <taxon>Diversisporales</taxon>
        <taxon>Gigasporaceae</taxon>
        <taxon>Racocetra</taxon>
    </lineage>
</organism>
<keyword evidence="2" id="KW-0472">Membrane</keyword>
<feature type="transmembrane region" description="Helical" evidence="2">
    <location>
        <begin position="96"/>
        <end position="115"/>
    </location>
</feature>
<accession>A0A9N9JBV7</accession>
<name>A0A9N9JBV7_9GLOM</name>
<sequence length="153" mass="15995">NSPSNNNTQPSNNSPSNNNTLPSNNTSQQNNSLTNQPTGVNSQPSTPIASEEALATGVTSPMPNNDQPISTIHPNSPSPPPDGTIGGINLPPHSTAIIGTILAVIVAALVVLFIIKKTTFGKMKVDGLQKNQLNTNANVANNNELEEVDVREP</sequence>
<keyword evidence="2" id="KW-0812">Transmembrane</keyword>
<feature type="non-terminal residue" evidence="3">
    <location>
        <position position="1"/>
    </location>
</feature>
<evidence type="ECO:0000256" key="1">
    <source>
        <dbReference type="SAM" id="MobiDB-lite"/>
    </source>
</evidence>
<feature type="region of interest" description="Disordered" evidence="1">
    <location>
        <begin position="1"/>
        <end position="87"/>
    </location>
</feature>
<dbReference type="EMBL" id="CAJVPZ010048067">
    <property type="protein sequence ID" value="CAG8773507.1"/>
    <property type="molecule type" value="Genomic_DNA"/>
</dbReference>
<keyword evidence="4" id="KW-1185">Reference proteome</keyword>
<dbReference type="AlphaFoldDB" id="A0A9N9JBV7"/>
<evidence type="ECO:0000313" key="4">
    <source>
        <dbReference type="Proteomes" id="UP000789396"/>
    </source>
</evidence>
<evidence type="ECO:0000313" key="3">
    <source>
        <dbReference type="EMBL" id="CAG8773507.1"/>
    </source>
</evidence>